<name>A0A364K1Z4_9BACL</name>
<feature type="compositionally biased region" description="Polar residues" evidence="1">
    <location>
        <begin position="142"/>
        <end position="158"/>
    </location>
</feature>
<evidence type="ECO:0000313" key="3">
    <source>
        <dbReference type="EMBL" id="RAL22041.1"/>
    </source>
</evidence>
<feature type="compositionally biased region" description="Basic and acidic residues" evidence="1">
    <location>
        <begin position="116"/>
        <end position="138"/>
    </location>
</feature>
<reference evidence="3 4" key="1">
    <citation type="submission" date="2018-06" db="EMBL/GenBank/DDBJ databases">
        <title>Thermoflavimicrobium daqus sp. nov., a thermophilic microbe isolated from Moutai-flavour Daqu.</title>
        <authorList>
            <person name="Wang X."/>
            <person name="Zhou H."/>
        </authorList>
    </citation>
    <scope>NUCLEOTIDE SEQUENCE [LARGE SCALE GENOMIC DNA]</scope>
    <source>
        <strain evidence="3 4">FBKL4.011</strain>
    </source>
</reference>
<feature type="region of interest" description="Disordered" evidence="1">
    <location>
        <begin position="86"/>
        <end position="176"/>
    </location>
</feature>
<dbReference type="RefSeq" id="WP_113659884.1">
    <property type="nucleotide sequence ID" value="NZ_KZ845672.1"/>
</dbReference>
<evidence type="ECO:0000256" key="2">
    <source>
        <dbReference type="SAM" id="Phobius"/>
    </source>
</evidence>
<reference evidence="3 4" key="2">
    <citation type="submission" date="2018-06" db="EMBL/GenBank/DDBJ databases">
        <authorList>
            <person name="Zhirakovskaya E."/>
        </authorList>
    </citation>
    <scope>NUCLEOTIDE SEQUENCE [LARGE SCALE GENOMIC DNA]</scope>
    <source>
        <strain evidence="3 4">FBKL4.011</strain>
    </source>
</reference>
<keyword evidence="2" id="KW-1133">Transmembrane helix</keyword>
<evidence type="ECO:0000256" key="1">
    <source>
        <dbReference type="SAM" id="MobiDB-lite"/>
    </source>
</evidence>
<sequence length="331" mass="38529">MKDHELEEAMQLLEGFRTDLDPLLPHQPSEKPESKLRINHHSLKKISATVLVTFLLSGGVFATIMNSSTSIFSRLLPSSLQFGGQAPMVTQTKPSQSNDKPMKNLAKNPFTPDDQSDLKAQKEKPSISIHKEKEKSSSYEEQQVSIPQANLYRSNRSNAKSKREPKQEKHKELNRSIYKKNIDMPKLNRSYLDKKFETRTNYLKDQNQSLIKVIHHGTHHKLQHSQYLKNVTFLKPRKHQEFPQVNLTDNKNLSKSYKDKSLPFTFYLNQHLKCTLMISNSHKHTYPFQLIIESRKNGKKEQIRMEGEFRIRKAKKRTIPTKHLSPNRHSV</sequence>
<dbReference type="AlphaFoldDB" id="A0A364K1Z4"/>
<dbReference type="EMBL" id="QJKK01000010">
    <property type="protein sequence ID" value="RAL22041.1"/>
    <property type="molecule type" value="Genomic_DNA"/>
</dbReference>
<feature type="compositionally biased region" description="Basic and acidic residues" evidence="1">
    <location>
        <begin position="161"/>
        <end position="174"/>
    </location>
</feature>
<feature type="transmembrane region" description="Helical" evidence="2">
    <location>
        <begin position="46"/>
        <end position="65"/>
    </location>
</feature>
<proteinExistence type="predicted"/>
<keyword evidence="2" id="KW-0472">Membrane</keyword>
<evidence type="ECO:0000313" key="4">
    <source>
        <dbReference type="Proteomes" id="UP000251213"/>
    </source>
</evidence>
<keyword evidence="2" id="KW-0812">Transmembrane</keyword>
<gene>
    <name evidence="3" type="ORF">DL897_14685</name>
</gene>
<organism evidence="3 4">
    <name type="scientific">Thermoflavimicrobium daqui</name>
    <dbReference type="NCBI Taxonomy" id="2137476"/>
    <lineage>
        <taxon>Bacteria</taxon>
        <taxon>Bacillati</taxon>
        <taxon>Bacillota</taxon>
        <taxon>Bacilli</taxon>
        <taxon>Bacillales</taxon>
        <taxon>Thermoactinomycetaceae</taxon>
        <taxon>Thermoflavimicrobium</taxon>
    </lineage>
</organism>
<keyword evidence="4" id="KW-1185">Reference proteome</keyword>
<dbReference type="Proteomes" id="UP000251213">
    <property type="component" value="Unassembled WGS sequence"/>
</dbReference>
<accession>A0A364K1Z4</accession>
<comment type="caution">
    <text evidence="3">The sequence shown here is derived from an EMBL/GenBank/DDBJ whole genome shotgun (WGS) entry which is preliminary data.</text>
</comment>
<protein>
    <submittedName>
        <fullName evidence="3">Uncharacterized protein</fullName>
    </submittedName>
</protein>
<feature type="compositionally biased region" description="Polar residues" evidence="1">
    <location>
        <begin position="86"/>
        <end position="99"/>
    </location>
</feature>
<dbReference type="OrthoDB" id="9907520at2"/>